<organism evidence="2 3">
    <name type="scientific">Dyella japonica A8</name>
    <dbReference type="NCBI Taxonomy" id="1217721"/>
    <lineage>
        <taxon>Bacteria</taxon>
        <taxon>Pseudomonadati</taxon>
        <taxon>Pseudomonadota</taxon>
        <taxon>Gammaproteobacteria</taxon>
        <taxon>Lysobacterales</taxon>
        <taxon>Rhodanobacteraceae</taxon>
        <taxon>Dyella</taxon>
    </lineage>
</organism>
<evidence type="ECO:0000259" key="1">
    <source>
        <dbReference type="Pfam" id="PF06983"/>
    </source>
</evidence>
<dbReference type="GO" id="GO:0008168">
    <property type="term" value="F:methyltransferase activity"/>
    <property type="evidence" value="ECO:0007669"/>
    <property type="project" value="UniProtKB-KW"/>
</dbReference>
<feature type="domain" description="PhnB-like" evidence="1">
    <location>
        <begin position="6"/>
        <end position="126"/>
    </location>
</feature>
<name>A0A075K640_9GAMM</name>
<dbReference type="Gene3D" id="3.10.180.10">
    <property type="entry name" value="2,3-Dihydroxybiphenyl 1,2-Dioxygenase, domain 1"/>
    <property type="match status" value="1"/>
</dbReference>
<dbReference type="PANTHER" id="PTHR33990">
    <property type="entry name" value="PROTEIN YJDN-RELATED"/>
    <property type="match status" value="1"/>
</dbReference>
<evidence type="ECO:0000313" key="2">
    <source>
        <dbReference type="EMBL" id="AIF49132.1"/>
    </source>
</evidence>
<gene>
    <name evidence="2" type="ORF">HY57_18715</name>
</gene>
<dbReference type="GO" id="GO:0032259">
    <property type="term" value="P:methylation"/>
    <property type="evidence" value="ECO:0007669"/>
    <property type="project" value="UniProtKB-KW"/>
</dbReference>
<dbReference type="STRING" id="1217721.HY57_18715"/>
<dbReference type="Proteomes" id="UP000027987">
    <property type="component" value="Chromosome"/>
</dbReference>
<proteinExistence type="predicted"/>
<dbReference type="PATRIC" id="fig|1217721.7.peg.3836"/>
<reference evidence="2 3" key="1">
    <citation type="submission" date="2014-07" db="EMBL/GenBank/DDBJ databases">
        <title>Complete Genome Sequence of Dyella japonica Strain A8 Isolated from Malaysian Tropical Soil.</title>
        <authorList>
            <person name="Hui R.K.H."/>
            <person name="Chen J.-W."/>
            <person name="Chan K.-G."/>
            <person name="Leung F.C.C."/>
        </authorList>
    </citation>
    <scope>NUCLEOTIDE SEQUENCE [LARGE SCALE GENOMIC DNA]</scope>
    <source>
        <strain evidence="2 3">A8</strain>
    </source>
</reference>
<protein>
    <submittedName>
        <fullName evidence="2">3-demethylubiquinone-9 3-methyltransferase</fullName>
    </submittedName>
</protein>
<dbReference type="InterPro" id="IPR009725">
    <property type="entry name" value="3_dmu_93_MTrfase"/>
</dbReference>
<dbReference type="EMBL" id="CP008884">
    <property type="protein sequence ID" value="AIF49132.1"/>
    <property type="molecule type" value="Genomic_DNA"/>
</dbReference>
<dbReference type="AlphaFoldDB" id="A0A075K640"/>
<dbReference type="RefSeq" id="WP_019466632.1">
    <property type="nucleotide sequence ID" value="NZ_ALOY01000176.1"/>
</dbReference>
<sequence>MNTRFQRITPFLWFDHQAEEAARFYVSIFPNSRVLATTRYASASAAASGQAEGSVMTVDFELDGQSMAALNGGPVFRFNEAVSLVVHCRTQEEIDHYWERLLEGAADQTGQCGWLKDRFGLSWQVVPEDMIRLLTGSDAASVARVHAAIMGMTKLDLPELRRAAAG</sequence>
<dbReference type="KEGG" id="dja:HY57_18715"/>
<dbReference type="SUPFAM" id="SSF54593">
    <property type="entry name" value="Glyoxalase/Bleomycin resistance protein/Dihydroxybiphenyl dioxygenase"/>
    <property type="match status" value="1"/>
</dbReference>
<keyword evidence="2" id="KW-0830">Ubiquinone</keyword>
<keyword evidence="2" id="KW-0808">Transferase</keyword>
<keyword evidence="2" id="KW-0489">Methyltransferase</keyword>
<dbReference type="PIRSF" id="PIRSF021700">
    <property type="entry name" value="3_dmu_93_MTrfase"/>
    <property type="match status" value="1"/>
</dbReference>
<dbReference type="HOGENOM" id="CLU_046006_22_1_6"/>
<accession>A0A075K640</accession>
<dbReference type="InterPro" id="IPR029068">
    <property type="entry name" value="Glyas_Bleomycin-R_OHBP_Dase"/>
</dbReference>
<dbReference type="CDD" id="cd06588">
    <property type="entry name" value="PhnB_like"/>
    <property type="match status" value="1"/>
</dbReference>
<dbReference type="PANTHER" id="PTHR33990:SF2">
    <property type="entry name" value="PHNB-LIKE DOMAIN-CONTAINING PROTEIN"/>
    <property type="match status" value="1"/>
</dbReference>
<dbReference type="InterPro" id="IPR028973">
    <property type="entry name" value="PhnB-like"/>
</dbReference>
<dbReference type="OrthoDB" id="5293819at2"/>
<keyword evidence="3" id="KW-1185">Reference proteome</keyword>
<evidence type="ECO:0000313" key="3">
    <source>
        <dbReference type="Proteomes" id="UP000027987"/>
    </source>
</evidence>
<dbReference type="Pfam" id="PF06983">
    <property type="entry name" value="3-dmu-9_3-mt"/>
    <property type="match status" value="1"/>
</dbReference>